<dbReference type="GO" id="GO:0003677">
    <property type="term" value="F:DNA binding"/>
    <property type="evidence" value="ECO:0007669"/>
    <property type="project" value="UniProtKB-KW"/>
</dbReference>
<gene>
    <name evidence="3" type="ORF">OHJ16_04570</name>
</gene>
<dbReference type="SUPFAM" id="SSF89447">
    <property type="entry name" value="AbrB/MazE/MraZ-like"/>
    <property type="match status" value="1"/>
</dbReference>
<reference evidence="3" key="1">
    <citation type="submission" date="2022-10" db="EMBL/GenBank/DDBJ databases">
        <title>Genome sequence of Actinomyces israelii ATCC 10048.</title>
        <authorList>
            <person name="Watt R.M."/>
            <person name="Tong W.M."/>
        </authorList>
    </citation>
    <scope>NUCLEOTIDE SEQUENCE</scope>
    <source>
        <strain evidence="3">ATCC 10048</strain>
    </source>
</reference>
<protein>
    <submittedName>
        <fullName evidence="3">AbrB/MazE/SpoVT family DNA-binding domain-containing protein</fullName>
    </submittedName>
</protein>
<evidence type="ECO:0000256" key="1">
    <source>
        <dbReference type="PROSITE-ProRule" id="PRU01076"/>
    </source>
</evidence>
<evidence type="ECO:0000313" key="3">
    <source>
        <dbReference type="EMBL" id="MCZ0857315.1"/>
    </source>
</evidence>
<proteinExistence type="predicted"/>
<sequence>MQVTIDSGGRILLPKSLRDSLGLLPGTKADISLYGNGVQVTPGGRTARLEADEDGHLVARSHTVVTDDMVLALMDTGRR</sequence>
<dbReference type="Proteomes" id="UP001072034">
    <property type="component" value="Unassembled WGS sequence"/>
</dbReference>
<dbReference type="Gene3D" id="2.10.260.10">
    <property type="match status" value="1"/>
</dbReference>
<dbReference type="InterPro" id="IPR037914">
    <property type="entry name" value="SpoVT-AbrB_sf"/>
</dbReference>
<comment type="caution">
    <text evidence="3">The sequence shown here is derived from an EMBL/GenBank/DDBJ whole genome shotgun (WGS) entry which is preliminary data.</text>
</comment>
<keyword evidence="4" id="KW-1185">Reference proteome</keyword>
<feature type="domain" description="SpoVT-AbrB" evidence="2">
    <location>
        <begin position="1"/>
        <end position="45"/>
    </location>
</feature>
<dbReference type="RefSeq" id="WP_043560442.1">
    <property type="nucleotide sequence ID" value="NZ_CAJPNG010000077.1"/>
</dbReference>
<keyword evidence="1 3" id="KW-0238">DNA-binding</keyword>
<evidence type="ECO:0000259" key="2">
    <source>
        <dbReference type="PROSITE" id="PS51740"/>
    </source>
</evidence>
<dbReference type="EMBL" id="JAPTMY010000007">
    <property type="protein sequence ID" value="MCZ0857315.1"/>
    <property type="molecule type" value="Genomic_DNA"/>
</dbReference>
<accession>A0ABT4I6G4</accession>
<dbReference type="PROSITE" id="PS51740">
    <property type="entry name" value="SPOVT_ABRB"/>
    <property type="match status" value="1"/>
</dbReference>
<organism evidence="3 4">
    <name type="scientific">Actinomyces israelii</name>
    <dbReference type="NCBI Taxonomy" id="1659"/>
    <lineage>
        <taxon>Bacteria</taxon>
        <taxon>Bacillati</taxon>
        <taxon>Actinomycetota</taxon>
        <taxon>Actinomycetes</taxon>
        <taxon>Actinomycetales</taxon>
        <taxon>Actinomycetaceae</taxon>
        <taxon>Actinomyces</taxon>
    </lineage>
</organism>
<evidence type="ECO:0000313" key="4">
    <source>
        <dbReference type="Proteomes" id="UP001072034"/>
    </source>
</evidence>
<dbReference type="InterPro" id="IPR007159">
    <property type="entry name" value="SpoVT-AbrB_dom"/>
</dbReference>
<dbReference type="SMART" id="SM00966">
    <property type="entry name" value="SpoVT_AbrB"/>
    <property type="match status" value="1"/>
</dbReference>
<name>A0ABT4I6G4_9ACTO</name>
<dbReference type="NCBIfam" id="TIGR01439">
    <property type="entry name" value="lp_hng_hel_AbrB"/>
    <property type="match status" value="1"/>
</dbReference>